<evidence type="ECO:0000256" key="1">
    <source>
        <dbReference type="SAM" id="MobiDB-lite"/>
    </source>
</evidence>
<gene>
    <name evidence="2" type="ORF">AD948_11980</name>
</gene>
<proteinExistence type="predicted"/>
<evidence type="ECO:0000313" key="2">
    <source>
        <dbReference type="EMBL" id="KXV58183.1"/>
    </source>
</evidence>
<dbReference type="PATRIC" id="fig|446692.4.peg.3816"/>
<feature type="region of interest" description="Disordered" evidence="1">
    <location>
        <begin position="1"/>
        <end position="25"/>
    </location>
</feature>
<dbReference type="RefSeq" id="WP_061472175.1">
    <property type="nucleotide sequence ID" value="NZ_LHZU01000139.1"/>
</dbReference>
<dbReference type="OrthoDB" id="8443211at2"/>
<dbReference type="Proteomes" id="UP000075360">
    <property type="component" value="Unassembled WGS sequence"/>
</dbReference>
<evidence type="ECO:0000313" key="3">
    <source>
        <dbReference type="Proteomes" id="UP000075360"/>
    </source>
</evidence>
<sequence>MSSRKSAAPSDNDKQQQPRFLMGSGRGGSGKSLCLSYMIERCLQHSRRPLIADLDRTNRTLSQLYPEAFTCEEASDSAVMHSCIQFLDSMIAAQTSAVMDIGGGDFIGLKILTELSIVELLQANNFKVTFLFPVGSDPDYLAPVARLLDMNLLDGADIIMALNGALADESSTGIAGFKSLADAPEIKAIRKMGGQLVFVPKLPGARVLAEHRLTLSQAAADHPAEDGFRLGVTRSFQVRRWLAEMDHSFGHIADILP</sequence>
<organism evidence="2 3">
    <name type="scientific">Acetobacter senegalensis</name>
    <dbReference type="NCBI Taxonomy" id="446692"/>
    <lineage>
        <taxon>Bacteria</taxon>
        <taxon>Pseudomonadati</taxon>
        <taxon>Pseudomonadota</taxon>
        <taxon>Alphaproteobacteria</taxon>
        <taxon>Acetobacterales</taxon>
        <taxon>Acetobacteraceae</taxon>
        <taxon>Acetobacter</taxon>
    </lineage>
</organism>
<evidence type="ECO:0008006" key="4">
    <source>
        <dbReference type="Google" id="ProtNLM"/>
    </source>
</evidence>
<accession>A0A149TYD7</accession>
<dbReference type="AlphaFoldDB" id="A0A149TYD7"/>
<name>A0A149TYD7_9PROT</name>
<dbReference type="EMBL" id="LHZU01000139">
    <property type="protein sequence ID" value="KXV58183.1"/>
    <property type="molecule type" value="Genomic_DNA"/>
</dbReference>
<protein>
    <recommendedName>
        <fullName evidence="4">CobQ/CobB/MinD/ParA nucleotide binding domain-containing protein</fullName>
    </recommendedName>
</protein>
<comment type="caution">
    <text evidence="2">The sequence shown here is derived from an EMBL/GenBank/DDBJ whole genome shotgun (WGS) entry which is preliminary data.</text>
</comment>
<reference evidence="2 3" key="1">
    <citation type="submission" date="2015-06" db="EMBL/GenBank/DDBJ databases">
        <title>Improved classification and identification of acetic acid bacteria using matrix-assisted laser desorption/ionization time-of-flight mass spectrometry; Gluconobacter nephelii and Gluconobacter uchimurae are later heterotypic synonyms of Gluconobacter japonicus and Gluconobacter oxydans, respectively.</title>
        <authorList>
            <person name="Li L."/>
            <person name="Cleenwerck I."/>
            <person name="De Vuyst L."/>
            <person name="Vandamme P."/>
        </authorList>
    </citation>
    <scope>NUCLEOTIDE SEQUENCE [LARGE SCALE GENOMIC DNA]</scope>
    <source>
        <strain evidence="2 3">LMG 23690</strain>
    </source>
</reference>